<sequence length="156" mass="17718">MYCPQLKVVAAVVCEQSYSSDIVTLCMLCSALCCLCWHSDILSTEAMLMRREKCAVRTPLSYSQISAIRPIYAEERHVEHCRVSGETQFVQTEGVILICRLASQQFLICSLVNRCAEVCNRTLYLYRYKPQCLELSVFGYPSHCLQFTGRIAIQGL</sequence>
<protein>
    <submittedName>
        <fullName evidence="1">Uncharacterized protein</fullName>
    </submittedName>
</protein>
<dbReference type="AlphaFoldDB" id="A0A5N6U5X6"/>
<name>A0A5N6U5X6_ASPAV</name>
<dbReference type="EMBL" id="ML742033">
    <property type="protein sequence ID" value="KAE8153998.1"/>
    <property type="molecule type" value="Genomic_DNA"/>
</dbReference>
<organism evidence="1 2">
    <name type="scientific">Aspergillus avenaceus</name>
    <dbReference type="NCBI Taxonomy" id="36643"/>
    <lineage>
        <taxon>Eukaryota</taxon>
        <taxon>Fungi</taxon>
        <taxon>Dikarya</taxon>
        <taxon>Ascomycota</taxon>
        <taxon>Pezizomycotina</taxon>
        <taxon>Eurotiomycetes</taxon>
        <taxon>Eurotiomycetidae</taxon>
        <taxon>Eurotiales</taxon>
        <taxon>Aspergillaceae</taxon>
        <taxon>Aspergillus</taxon>
        <taxon>Aspergillus subgen. Circumdati</taxon>
    </lineage>
</organism>
<reference evidence="1 2" key="1">
    <citation type="submission" date="2019-04" db="EMBL/GenBank/DDBJ databases">
        <title>Friends and foes A comparative genomics study of 23 Aspergillus species from section Flavi.</title>
        <authorList>
            <consortium name="DOE Joint Genome Institute"/>
            <person name="Kjaerbolling I."/>
            <person name="Vesth T."/>
            <person name="Frisvad J.C."/>
            <person name="Nybo J.L."/>
            <person name="Theobald S."/>
            <person name="Kildgaard S."/>
            <person name="Isbrandt T."/>
            <person name="Kuo A."/>
            <person name="Sato A."/>
            <person name="Lyhne E.K."/>
            <person name="Kogle M.E."/>
            <person name="Wiebenga A."/>
            <person name="Kun R.S."/>
            <person name="Lubbers R.J."/>
            <person name="Makela M.R."/>
            <person name="Barry K."/>
            <person name="Chovatia M."/>
            <person name="Clum A."/>
            <person name="Daum C."/>
            <person name="Haridas S."/>
            <person name="He G."/>
            <person name="LaButti K."/>
            <person name="Lipzen A."/>
            <person name="Mondo S."/>
            <person name="Riley R."/>
            <person name="Salamov A."/>
            <person name="Simmons B.A."/>
            <person name="Magnuson J.K."/>
            <person name="Henrissat B."/>
            <person name="Mortensen U.H."/>
            <person name="Larsen T.O."/>
            <person name="Devries R.P."/>
            <person name="Grigoriev I.V."/>
            <person name="Machida M."/>
            <person name="Baker S.E."/>
            <person name="Andersen M.R."/>
        </authorList>
    </citation>
    <scope>NUCLEOTIDE SEQUENCE [LARGE SCALE GENOMIC DNA]</scope>
    <source>
        <strain evidence="1 2">IBT 18842</strain>
    </source>
</reference>
<proteinExistence type="predicted"/>
<accession>A0A5N6U5X6</accession>
<gene>
    <name evidence="1" type="ORF">BDV25DRAFT_148444</name>
</gene>
<evidence type="ECO:0000313" key="1">
    <source>
        <dbReference type="EMBL" id="KAE8153998.1"/>
    </source>
</evidence>
<dbReference type="Proteomes" id="UP000325780">
    <property type="component" value="Unassembled WGS sequence"/>
</dbReference>
<evidence type="ECO:0000313" key="2">
    <source>
        <dbReference type="Proteomes" id="UP000325780"/>
    </source>
</evidence>
<keyword evidence="2" id="KW-1185">Reference proteome</keyword>